<accession>A0A3M9MAF0</accession>
<dbReference type="InterPro" id="IPR037143">
    <property type="entry name" value="4-PPantetheinyl_Trfase_dom_sf"/>
</dbReference>
<dbReference type="Pfam" id="PF01648">
    <property type="entry name" value="ACPS"/>
    <property type="match status" value="1"/>
</dbReference>
<dbReference type="GO" id="GO:0005829">
    <property type="term" value="C:cytosol"/>
    <property type="evidence" value="ECO:0007669"/>
    <property type="project" value="TreeGrafter"/>
</dbReference>
<dbReference type="OrthoDB" id="190168at2"/>
<dbReference type="AlphaFoldDB" id="A0A3M9MAF0"/>
<name>A0A3M9MAF0_9MICO</name>
<dbReference type="GO" id="GO:0019878">
    <property type="term" value="P:lysine biosynthetic process via aminoadipic acid"/>
    <property type="evidence" value="ECO:0007669"/>
    <property type="project" value="TreeGrafter"/>
</dbReference>
<feature type="domain" description="4'-phosphopantetheinyl transferase" evidence="3">
    <location>
        <begin position="125"/>
        <end position="222"/>
    </location>
</feature>
<dbReference type="EMBL" id="RJJQ01000010">
    <property type="protein sequence ID" value="RNI21518.1"/>
    <property type="molecule type" value="Genomic_DNA"/>
</dbReference>
<organism evidence="4 5">
    <name type="scientific">Flexivirga caeni</name>
    <dbReference type="NCBI Taxonomy" id="2294115"/>
    <lineage>
        <taxon>Bacteria</taxon>
        <taxon>Bacillati</taxon>
        <taxon>Actinomycetota</taxon>
        <taxon>Actinomycetes</taxon>
        <taxon>Micrococcales</taxon>
        <taxon>Dermacoccaceae</taxon>
        <taxon>Flexivirga</taxon>
    </lineage>
</organism>
<keyword evidence="5" id="KW-1185">Reference proteome</keyword>
<keyword evidence="2 4" id="KW-0808">Transferase</keyword>
<dbReference type="PANTHER" id="PTHR12215">
    <property type="entry name" value="PHOSPHOPANTETHEINE TRANSFERASE"/>
    <property type="match status" value="1"/>
</dbReference>
<evidence type="ECO:0000313" key="5">
    <source>
        <dbReference type="Proteomes" id="UP000271678"/>
    </source>
</evidence>
<comment type="caution">
    <text evidence="4">The sequence shown here is derived from an EMBL/GenBank/DDBJ whole genome shotgun (WGS) entry which is preliminary data.</text>
</comment>
<sequence>MPMAAPEPPACVVWCWRGAATPDAAGAVLTAAERDRARQHRRAVDRAGSATAAGLLRLAVADHLTSRPGRLRQTARELVVDRTCARCGGQHGKPDVGVRGLHVSVAHSGIDDTSVVVVAITTAGPVGVDAEMITDRDFAPLASLVLAPKEAARPPRTPRDWFATWCRKEAVLKATGDGLRTPMSEVALTGRSDAPGIASYSGRPLDCDLQDLDLGDDIAAAVAVLGPRTPVSVRVVELS</sequence>
<comment type="similarity">
    <text evidence="1">Belongs to the P-Pant transferase superfamily. Gsp/Sfp/HetI/AcpT family.</text>
</comment>
<dbReference type="Gene3D" id="3.90.470.20">
    <property type="entry name" value="4'-phosphopantetheinyl transferase domain"/>
    <property type="match status" value="2"/>
</dbReference>
<dbReference type="InterPro" id="IPR050559">
    <property type="entry name" value="P-Pant_transferase_sf"/>
</dbReference>
<evidence type="ECO:0000256" key="2">
    <source>
        <dbReference type="ARBA" id="ARBA00022679"/>
    </source>
</evidence>
<proteinExistence type="inferred from homology"/>
<evidence type="ECO:0000313" key="4">
    <source>
        <dbReference type="EMBL" id="RNI21518.1"/>
    </source>
</evidence>
<dbReference type="Proteomes" id="UP000271678">
    <property type="component" value="Unassembled WGS sequence"/>
</dbReference>
<reference evidence="4 5" key="1">
    <citation type="submission" date="2018-11" db="EMBL/GenBank/DDBJ databases">
        <title>Draft genome of Simplicispira Flexivirga sp. BO-16.</title>
        <authorList>
            <person name="Im W.T."/>
        </authorList>
    </citation>
    <scope>NUCLEOTIDE SEQUENCE [LARGE SCALE GENOMIC DNA]</scope>
    <source>
        <strain evidence="4 5">BO-16</strain>
    </source>
</reference>
<dbReference type="InterPro" id="IPR008278">
    <property type="entry name" value="4-PPantetheinyl_Trfase_dom"/>
</dbReference>
<evidence type="ECO:0000256" key="1">
    <source>
        <dbReference type="ARBA" id="ARBA00010990"/>
    </source>
</evidence>
<dbReference type="GO" id="GO:0008897">
    <property type="term" value="F:holo-[acyl-carrier-protein] synthase activity"/>
    <property type="evidence" value="ECO:0007669"/>
    <property type="project" value="InterPro"/>
</dbReference>
<dbReference type="PANTHER" id="PTHR12215:SF10">
    <property type="entry name" value="L-AMINOADIPATE-SEMIALDEHYDE DEHYDROGENASE-PHOSPHOPANTETHEINYL TRANSFERASE"/>
    <property type="match status" value="1"/>
</dbReference>
<gene>
    <name evidence="4" type="ORF">EFY87_10130</name>
</gene>
<dbReference type="SUPFAM" id="SSF56214">
    <property type="entry name" value="4'-phosphopantetheinyl transferase"/>
    <property type="match status" value="2"/>
</dbReference>
<dbReference type="RefSeq" id="WP_123271370.1">
    <property type="nucleotide sequence ID" value="NZ_RJJQ01000010.1"/>
</dbReference>
<protein>
    <submittedName>
        <fullName evidence="4">4'-phosphopantetheinyl transferase superfamily protein</fullName>
    </submittedName>
</protein>
<evidence type="ECO:0000259" key="3">
    <source>
        <dbReference type="Pfam" id="PF01648"/>
    </source>
</evidence>
<dbReference type="GO" id="GO:0000287">
    <property type="term" value="F:magnesium ion binding"/>
    <property type="evidence" value="ECO:0007669"/>
    <property type="project" value="InterPro"/>
</dbReference>